<feature type="chain" id="PRO_5003088243" description="DUF1571 domain-containing protein" evidence="1">
    <location>
        <begin position="20"/>
        <end position="282"/>
    </location>
</feature>
<reference evidence="2" key="1">
    <citation type="submission" date="2010-05" db="EMBL/GenBank/DDBJ databases">
        <title>The draft genome of Desulfonatronospira thiodismutans ASO3-1.</title>
        <authorList>
            <consortium name="US DOE Joint Genome Institute (JGI-PGF)"/>
            <person name="Lucas S."/>
            <person name="Copeland A."/>
            <person name="Lapidus A."/>
            <person name="Cheng J.-F."/>
            <person name="Bruce D."/>
            <person name="Goodwin L."/>
            <person name="Pitluck S."/>
            <person name="Chertkov O."/>
            <person name="Brettin T."/>
            <person name="Detter J.C."/>
            <person name="Han C."/>
            <person name="Land M.L."/>
            <person name="Hauser L."/>
            <person name="Kyrpides N."/>
            <person name="Mikhailova N."/>
            <person name="Muyzer G."/>
            <person name="Woyke T."/>
        </authorList>
    </citation>
    <scope>NUCLEOTIDE SEQUENCE [LARGE SCALE GENOMIC DNA]</scope>
    <source>
        <strain evidence="2">ASO3-1</strain>
    </source>
</reference>
<feature type="signal peptide" evidence="1">
    <location>
        <begin position="1"/>
        <end position="19"/>
    </location>
</feature>
<proteinExistence type="predicted"/>
<sequence length="282" mass="31918">MKYLLTLLMVLCLAAVAGAGEKDQGEKRDYVRHIGTGSMNWTEGRVHSTGSSRMQEMEDRTKSARAAERKALVKARKKLLENLQQINVDSSITVEDLSRENPETAGRLQTLVHHSKVWDTVYYHHPEGEVEVHVFLDLLDQDVQRMLPGRVFAGPQWKRNGNVVVELTPYCPLYIDATGLSARPSLIPAILDRDGNILYRASVLGERPGADRGHVRYMRVDKDQNITRLYESGPDGFKIEPERTNGRHDSDFVLSWEDTLEFQDIMDSIPEGCPVIIMMGEE</sequence>
<name>D6SLU6_9BACT</name>
<organism evidence="2 3">
    <name type="scientific">Desulfonatronospira thiodismutans ASO3-1</name>
    <dbReference type="NCBI Taxonomy" id="555779"/>
    <lineage>
        <taxon>Bacteria</taxon>
        <taxon>Pseudomonadati</taxon>
        <taxon>Thermodesulfobacteriota</taxon>
        <taxon>Desulfovibrionia</taxon>
        <taxon>Desulfovibrionales</taxon>
        <taxon>Desulfonatronovibrionaceae</taxon>
        <taxon>Desulfonatronospira</taxon>
    </lineage>
</organism>
<evidence type="ECO:0000313" key="2">
    <source>
        <dbReference type="EMBL" id="EFI35657.1"/>
    </source>
</evidence>
<comment type="caution">
    <text evidence="2">The sequence shown here is derived from an EMBL/GenBank/DDBJ whole genome shotgun (WGS) entry which is preliminary data.</text>
</comment>
<protein>
    <recommendedName>
        <fullName evidence="4">DUF1571 domain-containing protein</fullName>
    </recommendedName>
</protein>
<accession>D6SLU6</accession>
<dbReference type="OrthoDB" id="9813452at2"/>
<evidence type="ECO:0000256" key="1">
    <source>
        <dbReference type="SAM" id="SignalP"/>
    </source>
</evidence>
<evidence type="ECO:0000313" key="3">
    <source>
        <dbReference type="Proteomes" id="UP000005496"/>
    </source>
</evidence>
<evidence type="ECO:0008006" key="4">
    <source>
        <dbReference type="Google" id="ProtNLM"/>
    </source>
</evidence>
<dbReference type="eggNOG" id="COG3018">
    <property type="taxonomic scope" value="Bacteria"/>
</dbReference>
<dbReference type="AlphaFoldDB" id="D6SLU6"/>
<dbReference type="EMBL" id="ACJN02000001">
    <property type="protein sequence ID" value="EFI35657.1"/>
    <property type="molecule type" value="Genomic_DNA"/>
</dbReference>
<keyword evidence="3" id="KW-1185">Reference proteome</keyword>
<gene>
    <name evidence="2" type="ORF">Dthio_PD3086</name>
</gene>
<keyword evidence="1" id="KW-0732">Signal</keyword>
<dbReference type="RefSeq" id="WP_008868786.1">
    <property type="nucleotide sequence ID" value="NZ_ACJN02000001.1"/>
</dbReference>
<dbReference type="Proteomes" id="UP000005496">
    <property type="component" value="Unassembled WGS sequence"/>
</dbReference>